<dbReference type="Proteomes" id="UP001500151">
    <property type="component" value="Unassembled WGS sequence"/>
</dbReference>
<proteinExistence type="predicted"/>
<keyword evidence="2" id="KW-1185">Reference proteome</keyword>
<protein>
    <recommendedName>
        <fullName evidence="3">Transposase</fullName>
    </recommendedName>
</protein>
<comment type="caution">
    <text evidence="1">The sequence shown here is derived from an EMBL/GenBank/DDBJ whole genome shotgun (WGS) entry which is preliminary data.</text>
</comment>
<reference evidence="2" key="1">
    <citation type="journal article" date="2019" name="Int. J. Syst. Evol. Microbiol.">
        <title>The Global Catalogue of Microorganisms (GCM) 10K type strain sequencing project: providing services to taxonomists for standard genome sequencing and annotation.</title>
        <authorList>
            <consortium name="The Broad Institute Genomics Platform"/>
            <consortium name="The Broad Institute Genome Sequencing Center for Infectious Disease"/>
            <person name="Wu L."/>
            <person name="Ma J."/>
        </authorList>
    </citation>
    <scope>NUCLEOTIDE SEQUENCE [LARGE SCALE GENOMIC DNA]</scope>
    <source>
        <strain evidence="2">JCM 4524</strain>
    </source>
</reference>
<evidence type="ECO:0000313" key="2">
    <source>
        <dbReference type="Proteomes" id="UP001500151"/>
    </source>
</evidence>
<evidence type="ECO:0000313" key="1">
    <source>
        <dbReference type="EMBL" id="GAA2649754.1"/>
    </source>
</evidence>
<name>A0ABP6DTX7_9ACTN</name>
<sequence length="119" mass="12897">MSRMAAQTRLRVGDALARVRPQTSPAAPKPTGRASFRHCLHASLIRMLTGLTVPTDGKVLWDDTDLATAHAESVWRHVGRRRTAIGRKGACMDCCDGGAHRQTMRRRLPASGGDPDAVV</sequence>
<dbReference type="CDD" id="cd00267">
    <property type="entry name" value="ABC_ATPase"/>
    <property type="match status" value="1"/>
</dbReference>
<accession>A0ABP6DTX7</accession>
<dbReference type="EMBL" id="BAAASJ010000081">
    <property type="protein sequence ID" value="GAA2649754.1"/>
    <property type="molecule type" value="Genomic_DNA"/>
</dbReference>
<evidence type="ECO:0008006" key="3">
    <source>
        <dbReference type="Google" id="ProtNLM"/>
    </source>
</evidence>
<gene>
    <name evidence="1" type="ORF">GCM10010307_58710</name>
</gene>
<organism evidence="1 2">
    <name type="scientific">Streptomyces vastus</name>
    <dbReference type="NCBI Taxonomy" id="285451"/>
    <lineage>
        <taxon>Bacteria</taxon>
        <taxon>Bacillati</taxon>
        <taxon>Actinomycetota</taxon>
        <taxon>Actinomycetes</taxon>
        <taxon>Kitasatosporales</taxon>
        <taxon>Streptomycetaceae</taxon>
        <taxon>Streptomyces</taxon>
    </lineage>
</organism>